<keyword evidence="2" id="KW-1185">Reference proteome</keyword>
<dbReference type="HOGENOM" id="CLU_1014049_0_0_1"/>
<reference evidence="1 2" key="1">
    <citation type="journal article" date="2008" name="Nature">
        <title>The Trichoplax genome and the nature of placozoans.</title>
        <authorList>
            <person name="Srivastava M."/>
            <person name="Begovic E."/>
            <person name="Chapman J."/>
            <person name="Putnam N.H."/>
            <person name="Hellsten U."/>
            <person name="Kawashima T."/>
            <person name="Kuo A."/>
            <person name="Mitros T."/>
            <person name="Salamov A."/>
            <person name="Carpenter M.L."/>
            <person name="Signorovitch A.Y."/>
            <person name="Moreno M.A."/>
            <person name="Kamm K."/>
            <person name="Grimwood J."/>
            <person name="Schmutz J."/>
            <person name="Shapiro H."/>
            <person name="Grigoriev I.V."/>
            <person name="Buss L.W."/>
            <person name="Schierwater B."/>
            <person name="Dellaporta S.L."/>
            <person name="Rokhsar D.S."/>
        </authorList>
    </citation>
    <scope>NUCLEOTIDE SEQUENCE [LARGE SCALE GENOMIC DNA]</scope>
    <source>
        <strain evidence="1 2">Grell-BS-1999</strain>
    </source>
</reference>
<dbReference type="Proteomes" id="UP000009022">
    <property type="component" value="Unassembled WGS sequence"/>
</dbReference>
<gene>
    <name evidence="1" type="ORF">TRIADDRAFT_63063</name>
</gene>
<feature type="non-terminal residue" evidence="1">
    <location>
        <position position="275"/>
    </location>
</feature>
<name>B3SFT1_TRIAD</name>
<accession>B3SFT1</accession>
<dbReference type="AlphaFoldDB" id="B3SFT1"/>
<dbReference type="EMBL" id="DS986630">
    <property type="protein sequence ID" value="EDV18414.1"/>
    <property type="molecule type" value="Genomic_DNA"/>
</dbReference>
<protein>
    <submittedName>
        <fullName evidence="1">Uncharacterized protein</fullName>
    </submittedName>
</protein>
<evidence type="ECO:0000313" key="1">
    <source>
        <dbReference type="EMBL" id="EDV18414.1"/>
    </source>
</evidence>
<evidence type="ECO:0000313" key="2">
    <source>
        <dbReference type="Proteomes" id="UP000009022"/>
    </source>
</evidence>
<organism evidence="1 2">
    <name type="scientific">Trichoplax adhaerens</name>
    <name type="common">Trichoplax reptans</name>
    <dbReference type="NCBI Taxonomy" id="10228"/>
    <lineage>
        <taxon>Eukaryota</taxon>
        <taxon>Metazoa</taxon>
        <taxon>Placozoa</taxon>
        <taxon>Uniplacotomia</taxon>
        <taxon>Trichoplacea</taxon>
        <taxon>Trichoplacidae</taxon>
        <taxon>Trichoplax</taxon>
    </lineage>
</organism>
<proteinExistence type="predicted"/>
<dbReference type="KEGG" id="tad:TRIADDRAFT_63063"/>
<dbReference type="InParanoid" id="B3SFT1"/>
<sequence>MLEASPYCTNQYGQLVVPNPTNQLKFKEVPSNMPKDIKALSNGHALVYHTSTWERIFGRNGDWTDAFEFLIHGFASQHKSCTFQKGGTLFDITGESDAQGFFRLIGYYRFNSTIGKVQLCVGAPYTLFPVKVGCTYVPPPVNLVDVPNLAVGEGTRCEYFSNGRTDLKTLGLAMNSGVLGEDTGNGNKKSVSNFLMSDMHITSTTVGCILDLLERVFINPDHKTGFFPEIQKNLKRIVLAAVTLYLCLTGIKIMSSGGNAWFSVDKNGKKVGIYY</sequence>